<gene>
    <name evidence="1" type="ORF">N776_12365</name>
</gene>
<organism evidence="1 2">
    <name type="scientific">Neisseria gonorrhoeae 3502</name>
    <dbReference type="NCBI Taxonomy" id="1193404"/>
    <lineage>
        <taxon>Bacteria</taxon>
        <taxon>Pseudomonadati</taxon>
        <taxon>Pseudomonadota</taxon>
        <taxon>Betaproteobacteria</taxon>
        <taxon>Neisseriales</taxon>
        <taxon>Neisseriaceae</taxon>
        <taxon>Neisseria</taxon>
    </lineage>
</organism>
<name>A0AA44UAM0_NEIGO</name>
<evidence type="ECO:0000313" key="1">
    <source>
        <dbReference type="EMBL" id="PHJ36544.1"/>
    </source>
</evidence>
<dbReference type="EMBL" id="AVBE01000002">
    <property type="protein sequence ID" value="PHJ36544.1"/>
    <property type="molecule type" value="Genomic_DNA"/>
</dbReference>
<proteinExistence type="predicted"/>
<evidence type="ECO:0000313" key="2">
    <source>
        <dbReference type="Proteomes" id="UP000223296"/>
    </source>
</evidence>
<comment type="caution">
    <text evidence="1">The sequence shown here is derived from an EMBL/GenBank/DDBJ whole genome shotgun (WGS) entry which is preliminary data.</text>
</comment>
<dbReference type="Proteomes" id="UP000223296">
    <property type="component" value="Unassembled WGS sequence"/>
</dbReference>
<reference evidence="1 2" key="1">
    <citation type="submission" date="2013-08" db="EMBL/GenBank/DDBJ databases">
        <authorList>
            <person name="Trees D."/>
        </authorList>
    </citation>
    <scope>NUCLEOTIDE SEQUENCE [LARGE SCALE GENOMIC DNA]</scope>
    <source>
        <strain evidence="1 2">3502</strain>
    </source>
</reference>
<dbReference type="AlphaFoldDB" id="A0AA44UAM0"/>
<accession>A0AA44UAM0</accession>
<protein>
    <submittedName>
        <fullName evidence="1">Uncharacterized protein</fullName>
    </submittedName>
</protein>
<sequence length="29" mass="3247">MVFPVLRGGKNACMKRLAAVSRFQIILQV</sequence>